<evidence type="ECO:0000259" key="1">
    <source>
        <dbReference type="PROSITE" id="PS50995"/>
    </source>
</evidence>
<dbReference type="InterPro" id="IPR039422">
    <property type="entry name" value="MarR/SlyA-like"/>
</dbReference>
<dbReference type="PROSITE" id="PS50995">
    <property type="entry name" value="HTH_MARR_2"/>
    <property type="match status" value="1"/>
</dbReference>
<organism evidence="2 3">
    <name type="scientific">Nonomuraea maheshkhaliensis</name>
    <dbReference type="NCBI Taxonomy" id="419590"/>
    <lineage>
        <taxon>Bacteria</taxon>
        <taxon>Bacillati</taxon>
        <taxon>Actinomycetota</taxon>
        <taxon>Actinomycetes</taxon>
        <taxon>Streptosporangiales</taxon>
        <taxon>Streptosporangiaceae</taxon>
        <taxon>Nonomuraea</taxon>
    </lineage>
</organism>
<proteinExistence type="predicted"/>
<comment type="caution">
    <text evidence="2">The sequence shown here is derived from an EMBL/GenBank/DDBJ whole genome shotgun (WGS) entry which is preliminary data.</text>
</comment>
<dbReference type="SMART" id="SM00347">
    <property type="entry name" value="HTH_MARR"/>
    <property type="match status" value="1"/>
</dbReference>
<evidence type="ECO:0000313" key="3">
    <source>
        <dbReference type="Proteomes" id="UP001500064"/>
    </source>
</evidence>
<dbReference type="EMBL" id="BAAAMU010000149">
    <property type="protein sequence ID" value="GAA1686452.1"/>
    <property type="molecule type" value="Genomic_DNA"/>
</dbReference>
<sequence>MNARLPAALHRELQADAGLSLQDYDVLVRLTDTAEGRMRVSDLARALQWERSRLSHHVTRMASRGLVEREECSDDGRGAFIVLTPAGRAAIEQAAPAHVGTVRRLVFDSLSEEELDSLAAITDKVLTQLERDATP</sequence>
<dbReference type="PRINTS" id="PR00598">
    <property type="entry name" value="HTHMARR"/>
</dbReference>
<dbReference type="PANTHER" id="PTHR33164">
    <property type="entry name" value="TRANSCRIPTIONAL REGULATOR, MARR FAMILY"/>
    <property type="match status" value="1"/>
</dbReference>
<dbReference type="Proteomes" id="UP001500064">
    <property type="component" value="Unassembled WGS sequence"/>
</dbReference>
<dbReference type="Gene3D" id="1.10.10.10">
    <property type="entry name" value="Winged helix-like DNA-binding domain superfamily/Winged helix DNA-binding domain"/>
    <property type="match status" value="1"/>
</dbReference>
<protein>
    <submittedName>
        <fullName evidence="2">MarR family transcriptional regulator</fullName>
    </submittedName>
</protein>
<evidence type="ECO:0000313" key="2">
    <source>
        <dbReference type="EMBL" id="GAA1686452.1"/>
    </source>
</evidence>
<feature type="domain" description="HTH marR-type" evidence="1">
    <location>
        <begin position="1"/>
        <end position="127"/>
    </location>
</feature>
<dbReference type="Pfam" id="PF12802">
    <property type="entry name" value="MarR_2"/>
    <property type="match status" value="1"/>
</dbReference>
<gene>
    <name evidence="2" type="ORF">GCM10009733_098900</name>
</gene>
<keyword evidence="3" id="KW-1185">Reference proteome</keyword>
<reference evidence="2 3" key="1">
    <citation type="journal article" date="2019" name="Int. J. Syst. Evol. Microbiol.">
        <title>The Global Catalogue of Microorganisms (GCM) 10K type strain sequencing project: providing services to taxonomists for standard genome sequencing and annotation.</title>
        <authorList>
            <consortium name="The Broad Institute Genomics Platform"/>
            <consortium name="The Broad Institute Genome Sequencing Center for Infectious Disease"/>
            <person name="Wu L."/>
            <person name="Ma J."/>
        </authorList>
    </citation>
    <scope>NUCLEOTIDE SEQUENCE [LARGE SCALE GENOMIC DNA]</scope>
    <source>
        <strain evidence="2 3">JCM 13929</strain>
    </source>
</reference>
<name>A0ABN2HE61_9ACTN</name>
<dbReference type="SUPFAM" id="SSF46785">
    <property type="entry name" value="Winged helix' DNA-binding domain"/>
    <property type="match status" value="1"/>
</dbReference>
<dbReference type="InterPro" id="IPR036388">
    <property type="entry name" value="WH-like_DNA-bd_sf"/>
</dbReference>
<accession>A0ABN2HE61</accession>
<dbReference type="InterPro" id="IPR000835">
    <property type="entry name" value="HTH_MarR-typ"/>
</dbReference>
<dbReference type="InterPro" id="IPR036390">
    <property type="entry name" value="WH_DNA-bd_sf"/>
</dbReference>
<dbReference type="PANTHER" id="PTHR33164:SF99">
    <property type="entry name" value="MARR FAMILY REGULATORY PROTEIN"/>
    <property type="match status" value="1"/>
</dbReference>